<dbReference type="Pfam" id="PF00270">
    <property type="entry name" value="DEAD"/>
    <property type="match status" value="1"/>
</dbReference>
<keyword evidence="4 7" id="KW-0067">ATP-binding</keyword>
<dbReference type="GO" id="GO:0003676">
    <property type="term" value="F:nucleic acid binding"/>
    <property type="evidence" value="ECO:0007669"/>
    <property type="project" value="InterPro"/>
</dbReference>
<dbReference type="AlphaFoldDB" id="A0A1W1UJ52"/>
<dbReference type="InterPro" id="IPR014014">
    <property type="entry name" value="RNA_helicase_DEAD_Q_motif"/>
</dbReference>
<dbReference type="SUPFAM" id="SSF52540">
    <property type="entry name" value="P-loop containing nucleoside triphosphate hydrolases"/>
    <property type="match status" value="1"/>
</dbReference>
<dbReference type="PROSITE" id="PS51195">
    <property type="entry name" value="Q_MOTIF"/>
    <property type="match status" value="1"/>
</dbReference>
<evidence type="ECO:0000256" key="8">
    <source>
        <dbReference type="SAM" id="MobiDB-lite"/>
    </source>
</evidence>
<dbReference type="InterPro" id="IPR000629">
    <property type="entry name" value="RNA-helicase_DEAD-box_CS"/>
</dbReference>
<evidence type="ECO:0000313" key="12">
    <source>
        <dbReference type="EMBL" id="SMB81148.1"/>
    </source>
</evidence>
<dbReference type="Pfam" id="PF00271">
    <property type="entry name" value="Helicase_C"/>
    <property type="match status" value="1"/>
</dbReference>
<dbReference type="InterPro" id="IPR014001">
    <property type="entry name" value="Helicase_ATP-bd"/>
</dbReference>
<evidence type="ECO:0000313" key="13">
    <source>
        <dbReference type="Proteomes" id="UP000192731"/>
    </source>
</evidence>
<dbReference type="SMART" id="SM00487">
    <property type="entry name" value="DEXDc"/>
    <property type="match status" value="1"/>
</dbReference>
<feature type="domain" description="DEAD-box RNA helicase Q" evidence="11">
    <location>
        <begin position="2"/>
        <end position="30"/>
    </location>
</feature>
<dbReference type="OrthoDB" id="9805696at2"/>
<dbReference type="Gene3D" id="3.40.50.300">
    <property type="entry name" value="P-loop containing nucleotide triphosphate hydrolases"/>
    <property type="match status" value="2"/>
</dbReference>
<dbReference type="PROSITE" id="PS51192">
    <property type="entry name" value="HELICASE_ATP_BIND_1"/>
    <property type="match status" value="1"/>
</dbReference>
<evidence type="ECO:0000259" key="9">
    <source>
        <dbReference type="PROSITE" id="PS51192"/>
    </source>
</evidence>
<dbReference type="PANTHER" id="PTHR47959">
    <property type="entry name" value="ATP-DEPENDENT RNA HELICASE RHLE-RELATED"/>
    <property type="match status" value="1"/>
</dbReference>
<dbReference type="InterPro" id="IPR001650">
    <property type="entry name" value="Helicase_C-like"/>
</dbReference>
<gene>
    <name evidence="12" type="ORF">SAMN00017405_2040</name>
</gene>
<keyword evidence="1 7" id="KW-0547">Nucleotide-binding</keyword>
<evidence type="ECO:0000256" key="2">
    <source>
        <dbReference type="ARBA" id="ARBA00022801"/>
    </source>
</evidence>
<feature type="short sequence motif" description="Q motif" evidence="6">
    <location>
        <begin position="2"/>
        <end position="30"/>
    </location>
</feature>
<evidence type="ECO:0000256" key="3">
    <source>
        <dbReference type="ARBA" id="ARBA00022806"/>
    </source>
</evidence>
<feature type="compositionally biased region" description="Basic and acidic residues" evidence="8">
    <location>
        <begin position="385"/>
        <end position="405"/>
    </location>
</feature>
<evidence type="ECO:0000259" key="11">
    <source>
        <dbReference type="PROSITE" id="PS51195"/>
    </source>
</evidence>
<organism evidence="12 13">
    <name type="scientific">Desulfonispora thiosulfatigenes DSM 11270</name>
    <dbReference type="NCBI Taxonomy" id="656914"/>
    <lineage>
        <taxon>Bacteria</taxon>
        <taxon>Bacillati</taxon>
        <taxon>Bacillota</taxon>
        <taxon>Clostridia</taxon>
        <taxon>Eubacteriales</taxon>
        <taxon>Peptococcaceae</taxon>
        <taxon>Desulfonispora</taxon>
    </lineage>
</organism>
<dbReference type="EMBL" id="FWWT01000006">
    <property type="protein sequence ID" value="SMB81148.1"/>
    <property type="molecule type" value="Genomic_DNA"/>
</dbReference>
<comment type="similarity">
    <text evidence="5 7">Belongs to the DEAD box helicase family.</text>
</comment>
<keyword evidence="3 7" id="KW-0347">Helicase</keyword>
<evidence type="ECO:0000256" key="7">
    <source>
        <dbReference type="RuleBase" id="RU000492"/>
    </source>
</evidence>
<dbReference type="InterPro" id="IPR011545">
    <property type="entry name" value="DEAD/DEAH_box_helicase_dom"/>
</dbReference>
<evidence type="ECO:0000256" key="1">
    <source>
        <dbReference type="ARBA" id="ARBA00022741"/>
    </source>
</evidence>
<dbReference type="SMART" id="SM00490">
    <property type="entry name" value="HELICc"/>
    <property type="match status" value="1"/>
</dbReference>
<dbReference type="InterPro" id="IPR027417">
    <property type="entry name" value="P-loop_NTPase"/>
</dbReference>
<dbReference type="RefSeq" id="WP_084052070.1">
    <property type="nucleotide sequence ID" value="NZ_FWWT01000006.1"/>
</dbReference>
<dbReference type="CDD" id="cd00268">
    <property type="entry name" value="DEADc"/>
    <property type="match status" value="1"/>
</dbReference>
<dbReference type="InterPro" id="IPR044742">
    <property type="entry name" value="DEAD/DEAH_RhlB"/>
</dbReference>
<dbReference type="STRING" id="656914.SAMN00017405_2040"/>
<proteinExistence type="inferred from homology"/>
<reference evidence="12 13" key="1">
    <citation type="submission" date="2017-04" db="EMBL/GenBank/DDBJ databases">
        <authorList>
            <person name="Afonso C.L."/>
            <person name="Miller P.J."/>
            <person name="Scott M.A."/>
            <person name="Spackman E."/>
            <person name="Goraichik I."/>
            <person name="Dimitrov K.M."/>
            <person name="Suarez D.L."/>
            <person name="Swayne D.E."/>
        </authorList>
    </citation>
    <scope>NUCLEOTIDE SEQUENCE [LARGE SCALE GENOMIC DNA]</scope>
    <source>
        <strain evidence="12 13">DSM 11270</strain>
    </source>
</reference>
<dbReference type="PROSITE" id="PS51194">
    <property type="entry name" value="HELICASE_CTER"/>
    <property type="match status" value="1"/>
</dbReference>
<dbReference type="GO" id="GO:0016787">
    <property type="term" value="F:hydrolase activity"/>
    <property type="evidence" value="ECO:0007669"/>
    <property type="project" value="UniProtKB-KW"/>
</dbReference>
<dbReference type="PROSITE" id="PS00039">
    <property type="entry name" value="DEAD_ATP_HELICASE"/>
    <property type="match status" value="1"/>
</dbReference>
<dbReference type="GO" id="GO:0005524">
    <property type="term" value="F:ATP binding"/>
    <property type="evidence" value="ECO:0007669"/>
    <property type="project" value="UniProtKB-KW"/>
</dbReference>
<feature type="domain" description="Helicase C-terminal" evidence="10">
    <location>
        <begin position="234"/>
        <end position="374"/>
    </location>
</feature>
<dbReference type="GO" id="GO:0003724">
    <property type="term" value="F:RNA helicase activity"/>
    <property type="evidence" value="ECO:0007669"/>
    <property type="project" value="InterPro"/>
</dbReference>
<sequence length="434" mass="48653">MNDFLQLGISTKITAKLKTYGITSPTPVQDEAIPKILAGHDIVAKAQTGTGKTLAFVLPILEKINTESPYIQALIVTPTRELAIQITAEIKKLISTINSNVLAVYGGQDVERQIKKLKGQTSVVVATPGRMLDHLRRGTIDLSKVKYFVLDEADEMLRMGFLPDVEEIINHLNIKRQTMLFSATMPKEILSLSKRYTVNPINIIIKSNNITLDNVVQLAAETSDRGKFGVLCTMLDKYSPYLTIVFCRTKRRTSALNEKLLAHGYDSDELHGDLSQAKRERVVKNFKDAKLVILVATDVAARGLDIEGVTHIFNYDIPADAESYIHRIGRTARAGNDGHAITFYTPKDRSYLDTIERGIKTQIKRINVTPKEEQTSEQNISSPSPRKEKYSPHKKRDNNTKESGRKFGSKSKPSFKEQKGKRSNNNSGRRTRDK</sequence>
<keyword evidence="13" id="KW-1185">Reference proteome</keyword>
<feature type="domain" description="Helicase ATP-binding" evidence="9">
    <location>
        <begin position="33"/>
        <end position="203"/>
    </location>
</feature>
<evidence type="ECO:0000256" key="5">
    <source>
        <dbReference type="ARBA" id="ARBA00038437"/>
    </source>
</evidence>
<dbReference type="PANTHER" id="PTHR47959:SF13">
    <property type="entry name" value="ATP-DEPENDENT RNA HELICASE RHLE"/>
    <property type="match status" value="1"/>
</dbReference>
<dbReference type="CDD" id="cd18787">
    <property type="entry name" value="SF2_C_DEAD"/>
    <property type="match status" value="1"/>
</dbReference>
<name>A0A1W1UJ52_DESTI</name>
<evidence type="ECO:0000256" key="6">
    <source>
        <dbReference type="PROSITE-ProRule" id="PRU00552"/>
    </source>
</evidence>
<dbReference type="InterPro" id="IPR050079">
    <property type="entry name" value="DEAD_box_RNA_helicase"/>
</dbReference>
<accession>A0A1W1UJ52</accession>
<evidence type="ECO:0000259" key="10">
    <source>
        <dbReference type="PROSITE" id="PS51194"/>
    </source>
</evidence>
<keyword evidence="2 7" id="KW-0378">Hydrolase</keyword>
<dbReference type="Proteomes" id="UP000192731">
    <property type="component" value="Unassembled WGS sequence"/>
</dbReference>
<protein>
    <submittedName>
        <fullName evidence="12">ATP-dependent RNA helicase DeaD</fullName>
    </submittedName>
</protein>
<feature type="region of interest" description="Disordered" evidence="8">
    <location>
        <begin position="365"/>
        <end position="434"/>
    </location>
</feature>
<evidence type="ECO:0000256" key="4">
    <source>
        <dbReference type="ARBA" id="ARBA00022840"/>
    </source>
</evidence>
<dbReference type="GO" id="GO:0005829">
    <property type="term" value="C:cytosol"/>
    <property type="evidence" value="ECO:0007669"/>
    <property type="project" value="TreeGrafter"/>
</dbReference>